<feature type="domain" description="tRNA-splicing endonuclease subunit Sen15" evidence="3">
    <location>
        <begin position="28"/>
        <end position="117"/>
    </location>
</feature>
<gene>
    <name evidence="4" type="ORF">LOD99_443</name>
</gene>
<protein>
    <recommendedName>
        <fullName evidence="3">tRNA-splicing endonuclease subunit Sen15 domain-containing protein</fullName>
    </recommendedName>
</protein>
<dbReference type="InterPro" id="IPR011856">
    <property type="entry name" value="tRNA_endonuc-like_dom_sf"/>
</dbReference>
<evidence type="ECO:0000313" key="5">
    <source>
        <dbReference type="Proteomes" id="UP001165289"/>
    </source>
</evidence>
<dbReference type="PANTHER" id="PTHR28582:SF1">
    <property type="entry name" value="TRNA-SPLICING ENDONUCLEASE SUBUNIT SEN15"/>
    <property type="match status" value="1"/>
</dbReference>
<proteinExistence type="inferred from homology"/>
<dbReference type="EMBL" id="JAKMXF010000111">
    <property type="protein sequence ID" value="KAI6657699.1"/>
    <property type="molecule type" value="Genomic_DNA"/>
</dbReference>
<organism evidence="4 5">
    <name type="scientific">Oopsacas minuta</name>
    <dbReference type="NCBI Taxonomy" id="111878"/>
    <lineage>
        <taxon>Eukaryota</taxon>
        <taxon>Metazoa</taxon>
        <taxon>Porifera</taxon>
        <taxon>Hexactinellida</taxon>
        <taxon>Hexasterophora</taxon>
        <taxon>Lyssacinosida</taxon>
        <taxon>Leucopsacidae</taxon>
        <taxon>Oopsacas</taxon>
    </lineage>
</organism>
<dbReference type="InterPro" id="IPR036167">
    <property type="entry name" value="tRNA_intron_Endo_cat-like_sf"/>
</dbReference>
<dbReference type="Gene3D" id="3.40.1350.10">
    <property type="match status" value="1"/>
</dbReference>
<dbReference type="SUPFAM" id="SSF53032">
    <property type="entry name" value="tRNA-intron endonuclease catalytic domain-like"/>
    <property type="match status" value="1"/>
</dbReference>
<dbReference type="GO" id="GO:0003676">
    <property type="term" value="F:nucleic acid binding"/>
    <property type="evidence" value="ECO:0007669"/>
    <property type="project" value="InterPro"/>
</dbReference>
<comment type="similarity">
    <text evidence="1">Belongs to the SEN15 family.</text>
</comment>
<reference evidence="4 5" key="1">
    <citation type="journal article" date="2023" name="BMC Biol.">
        <title>The compact genome of the sponge Oopsacas minuta (Hexactinellida) is lacking key metazoan core genes.</title>
        <authorList>
            <person name="Santini S."/>
            <person name="Schenkelaars Q."/>
            <person name="Jourda C."/>
            <person name="Duchesne M."/>
            <person name="Belahbib H."/>
            <person name="Rocher C."/>
            <person name="Selva M."/>
            <person name="Riesgo A."/>
            <person name="Vervoort M."/>
            <person name="Leys S.P."/>
            <person name="Kodjabachian L."/>
            <person name="Le Bivic A."/>
            <person name="Borchiellini C."/>
            <person name="Claverie J.M."/>
            <person name="Renard E."/>
        </authorList>
    </citation>
    <scope>NUCLEOTIDE SEQUENCE [LARGE SCALE GENOMIC DNA]</scope>
    <source>
        <strain evidence="4">SPO-2</strain>
    </source>
</reference>
<dbReference type="PANTHER" id="PTHR28582">
    <property type="entry name" value="TRNA-SPLICING ENDONUCLEASE SUBUNIT SEN15"/>
    <property type="match status" value="1"/>
</dbReference>
<dbReference type="Proteomes" id="UP001165289">
    <property type="component" value="Unassembled WGS sequence"/>
</dbReference>
<keyword evidence="5" id="KW-1185">Reference proteome</keyword>
<dbReference type="Pfam" id="PF09631">
    <property type="entry name" value="Sen15"/>
    <property type="match status" value="1"/>
</dbReference>
<keyword evidence="2" id="KW-0819">tRNA processing</keyword>
<dbReference type="GO" id="GO:0005634">
    <property type="term" value="C:nucleus"/>
    <property type="evidence" value="ECO:0007669"/>
    <property type="project" value="UniProtKB-ARBA"/>
</dbReference>
<name>A0AAV7KAR6_9METZ</name>
<accession>A0AAV7KAR6</accession>
<dbReference type="InterPro" id="IPR018593">
    <property type="entry name" value="tRNA-endonuc_su_Sen15"/>
</dbReference>
<evidence type="ECO:0000259" key="3">
    <source>
        <dbReference type="Pfam" id="PF09631"/>
    </source>
</evidence>
<evidence type="ECO:0000256" key="1">
    <source>
        <dbReference type="ARBA" id="ARBA00006091"/>
    </source>
</evidence>
<evidence type="ECO:0000256" key="2">
    <source>
        <dbReference type="ARBA" id="ARBA00022694"/>
    </source>
</evidence>
<dbReference type="AlphaFoldDB" id="A0AAV7KAR6"/>
<evidence type="ECO:0000313" key="4">
    <source>
        <dbReference type="EMBL" id="KAI6657699.1"/>
    </source>
</evidence>
<comment type="caution">
    <text evidence="4">The sequence shown here is derived from an EMBL/GenBank/DDBJ whole genome shotgun (WGS) entry which is preliminary data.</text>
</comment>
<dbReference type="GO" id="GO:0006388">
    <property type="term" value="P:tRNA splicing, via endonucleolytic cleavage and ligation"/>
    <property type="evidence" value="ECO:0007669"/>
    <property type="project" value="InterPro"/>
</dbReference>
<sequence length="137" mass="15604">MQRKEHPITIRLEYLGVEDKYTREMILLVFNDLFDVKIWPELRLILHPDESKPPLLAGRPSADGPITLVQPRPSERLISLQSLYSELSLIQKKYSANSIMVAFVDSDSAIVYYNLNATDVPSSYKSCPKQQTLPNIA</sequence>